<dbReference type="InterPro" id="IPR044092">
    <property type="entry name" value="STKc_PRP4"/>
</dbReference>
<evidence type="ECO:0000256" key="7">
    <source>
        <dbReference type="ARBA" id="ARBA00022553"/>
    </source>
</evidence>
<feature type="compositionally biased region" description="Basic residues" evidence="25">
    <location>
        <begin position="26"/>
        <end position="62"/>
    </location>
</feature>
<keyword evidence="11" id="KW-0547">Nucleotide-binding</keyword>
<proteinExistence type="inferred from homology"/>
<dbReference type="InterPro" id="IPR050494">
    <property type="entry name" value="Ser_Thr_dual-spec_kinase"/>
</dbReference>
<keyword evidence="5" id="KW-1017">Isopeptide bond</keyword>
<dbReference type="SUPFAM" id="SSF56112">
    <property type="entry name" value="Protein kinase-like (PK-like)"/>
    <property type="match status" value="1"/>
</dbReference>
<feature type="domain" description="Protein kinase" evidence="26">
    <location>
        <begin position="668"/>
        <end position="984"/>
    </location>
</feature>
<feature type="compositionally biased region" description="Basic and acidic residues" evidence="25">
    <location>
        <begin position="340"/>
        <end position="374"/>
    </location>
</feature>
<feature type="compositionally biased region" description="Basic and acidic residues" evidence="25">
    <location>
        <begin position="81"/>
        <end position="98"/>
    </location>
</feature>
<dbReference type="Proteomes" id="UP001461498">
    <property type="component" value="Unassembled WGS sequence"/>
</dbReference>
<evidence type="ECO:0000256" key="18">
    <source>
        <dbReference type="ARBA" id="ARBA00023242"/>
    </source>
</evidence>
<keyword evidence="18" id="KW-0539">Nucleus</keyword>
<dbReference type="GO" id="GO:0005524">
    <property type="term" value="F:ATP binding"/>
    <property type="evidence" value="ECO:0007669"/>
    <property type="project" value="UniProtKB-KW"/>
</dbReference>
<evidence type="ECO:0000256" key="17">
    <source>
        <dbReference type="ARBA" id="ARBA00023187"/>
    </source>
</evidence>
<feature type="compositionally biased region" description="Acidic residues" evidence="25">
    <location>
        <begin position="458"/>
        <end position="473"/>
    </location>
</feature>
<feature type="compositionally biased region" description="Basic and acidic residues" evidence="25">
    <location>
        <begin position="517"/>
        <end position="530"/>
    </location>
</feature>
<keyword evidence="4" id="KW-0158">Chromosome</keyword>
<feature type="compositionally biased region" description="Basic and acidic residues" evidence="25">
    <location>
        <begin position="382"/>
        <end position="393"/>
    </location>
</feature>
<keyword evidence="16" id="KW-0007">Acetylation</keyword>
<feature type="compositionally biased region" description="Low complexity" evidence="25">
    <location>
        <begin position="541"/>
        <end position="550"/>
    </location>
</feature>
<evidence type="ECO:0000256" key="20">
    <source>
        <dbReference type="ARBA" id="ARBA00023637"/>
    </source>
</evidence>
<feature type="region of interest" description="Disordered" evidence="25">
    <location>
        <begin position="195"/>
        <end position="476"/>
    </location>
</feature>
<dbReference type="InterPro" id="IPR011009">
    <property type="entry name" value="Kinase-like_dom_sf"/>
</dbReference>
<feature type="compositionally biased region" description="Low complexity" evidence="25">
    <location>
        <begin position="499"/>
        <end position="509"/>
    </location>
</feature>
<dbReference type="PANTHER" id="PTHR24058:SF103">
    <property type="entry name" value="SERINE_THREONINE-PROTEIN KINASE PRP4 HOMOLOG"/>
    <property type="match status" value="1"/>
</dbReference>
<keyword evidence="13" id="KW-0995">Kinetochore</keyword>
<evidence type="ECO:0000256" key="22">
    <source>
        <dbReference type="ARBA" id="ARBA00046964"/>
    </source>
</evidence>
<dbReference type="FunFam" id="3.30.200.20:FF:000123">
    <property type="entry name" value="serine/threonine-protein kinase PRP4 homolog"/>
    <property type="match status" value="1"/>
</dbReference>
<feature type="compositionally biased region" description="Polar residues" evidence="25">
    <location>
        <begin position="123"/>
        <end position="137"/>
    </location>
</feature>
<dbReference type="SMART" id="SM00220">
    <property type="entry name" value="S_TKc"/>
    <property type="match status" value="1"/>
</dbReference>
<dbReference type="PROSITE" id="PS00108">
    <property type="entry name" value="PROTEIN_KINASE_ST"/>
    <property type="match status" value="1"/>
</dbReference>
<comment type="catalytic activity">
    <reaction evidence="24">
        <text>L-seryl-[protein] + ATP = O-phospho-L-seryl-[protein] + ADP + H(+)</text>
        <dbReference type="Rhea" id="RHEA:17989"/>
        <dbReference type="Rhea" id="RHEA-COMP:9863"/>
        <dbReference type="Rhea" id="RHEA-COMP:11604"/>
        <dbReference type="ChEBI" id="CHEBI:15378"/>
        <dbReference type="ChEBI" id="CHEBI:29999"/>
        <dbReference type="ChEBI" id="CHEBI:30616"/>
        <dbReference type="ChEBI" id="CHEBI:83421"/>
        <dbReference type="ChEBI" id="CHEBI:456216"/>
        <dbReference type="EC" id="2.7.11.1"/>
    </reaction>
    <physiologicalReaction direction="left-to-right" evidence="24">
        <dbReference type="Rhea" id="RHEA:17990"/>
    </physiologicalReaction>
</comment>
<keyword evidence="17" id="KW-0508">mRNA splicing</keyword>
<evidence type="ECO:0000259" key="26">
    <source>
        <dbReference type="PROSITE" id="PS50011"/>
    </source>
</evidence>
<comment type="subunit">
    <text evidence="22">Interacts with CLK1 C-terminus. Associates with the U5 snRNP and NCOR1 deacetylase complexes. Identified in the spliceosome C complex.</text>
</comment>
<dbReference type="CDD" id="cd14135">
    <property type="entry name" value="STKc_PRP4"/>
    <property type="match status" value="1"/>
</dbReference>
<evidence type="ECO:0000256" key="1">
    <source>
        <dbReference type="ARBA" id="ARBA00004123"/>
    </source>
</evidence>
<keyword evidence="14" id="KW-0067">ATP-binding</keyword>
<reference evidence="27 28" key="1">
    <citation type="submission" date="2022-12" db="EMBL/GenBank/DDBJ databases">
        <title>Chromosome-level genome assembly of true bugs.</title>
        <authorList>
            <person name="Ma L."/>
            <person name="Li H."/>
        </authorList>
    </citation>
    <scope>NUCLEOTIDE SEQUENCE [LARGE SCALE GENOMIC DNA]</scope>
    <source>
        <strain evidence="27">Lab_2022b</strain>
    </source>
</reference>
<keyword evidence="9" id="KW-0808">Transferase</keyword>
<evidence type="ECO:0000313" key="27">
    <source>
        <dbReference type="EMBL" id="KAK9499967.1"/>
    </source>
</evidence>
<dbReference type="AlphaFoldDB" id="A0AAW1CNJ5"/>
<dbReference type="PROSITE" id="PS50011">
    <property type="entry name" value="PROTEIN_KINASE_DOM"/>
    <property type="match status" value="1"/>
</dbReference>
<evidence type="ECO:0000256" key="21">
    <source>
        <dbReference type="ARBA" id="ARBA00031858"/>
    </source>
</evidence>
<feature type="compositionally biased region" description="Basic and acidic residues" evidence="25">
    <location>
        <begin position="222"/>
        <end position="330"/>
    </location>
</feature>
<evidence type="ECO:0000256" key="9">
    <source>
        <dbReference type="ARBA" id="ARBA00022679"/>
    </source>
</evidence>
<evidence type="ECO:0000256" key="2">
    <source>
        <dbReference type="ARBA" id="ARBA00004629"/>
    </source>
</evidence>
<feature type="compositionally biased region" description="Basic residues" evidence="25">
    <location>
        <begin position="204"/>
        <end position="221"/>
    </location>
</feature>
<keyword evidence="15" id="KW-0832">Ubl conjugation</keyword>
<accession>A0AAW1CNJ5</accession>
<evidence type="ECO:0000256" key="3">
    <source>
        <dbReference type="ARBA" id="ARBA00012513"/>
    </source>
</evidence>
<dbReference type="FunFam" id="1.10.510.10:FF:000078">
    <property type="entry name" value="Serine/threonine-protein kinase PRP4 homolog"/>
    <property type="match status" value="1"/>
</dbReference>
<feature type="compositionally biased region" description="Low complexity" evidence="25">
    <location>
        <begin position="597"/>
        <end position="607"/>
    </location>
</feature>
<dbReference type="GO" id="GO:0000776">
    <property type="term" value="C:kinetochore"/>
    <property type="evidence" value="ECO:0007669"/>
    <property type="project" value="UniProtKB-KW"/>
</dbReference>
<dbReference type="Gene3D" id="1.10.510.10">
    <property type="entry name" value="Transferase(Phosphotransferase) domain 1"/>
    <property type="match status" value="1"/>
</dbReference>
<dbReference type="PANTHER" id="PTHR24058">
    <property type="entry name" value="DUAL SPECIFICITY PROTEIN KINASE"/>
    <property type="match status" value="1"/>
</dbReference>
<evidence type="ECO:0000256" key="25">
    <source>
        <dbReference type="SAM" id="MobiDB-lite"/>
    </source>
</evidence>
<keyword evidence="10" id="KW-0747">Spliceosome</keyword>
<protein>
    <recommendedName>
        <fullName evidence="20">Serine/threonine-protein kinase PRP4 homolog</fullName>
        <ecNumber evidence="3">2.7.11.1</ecNumber>
    </recommendedName>
    <alternativeName>
        <fullName evidence="21">PRP4 pre-mRNA-processing factor 4 homolog</fullName>
    </alternativeName>
</protein>
<dbReference type="EC" id="2.7.11.1" evidence="3"/>
<evidence type="ECO:0000256" key="24">
    <source>
        <dbReference type="ARBA" id="ARBA00048977"/>
    </source>
</evidence>
<comment type="subcellular location">
    <subcellularLocation>
        <location evidence="2">Chromosome</location>
        <location evidence="2">Centromere</location>
        <location evidence="2">Kinetochore</location>
    </subcellularLocation>
    <subcellularLocation>
        <location evidence="1">Nucleus</location>
    </subcellularLocation>
</comment>
<dbReference type="InterPro" id="IPR008271">
    <property type="entry name" value="Ser/Thr_kinase_AS"/>
</dbReference>
<evidence type="ECO:0000256" key="19">
    <source>
        <dbReference type="ARBA" id="ARBA00023596"/>
    </source>
</evidence>
<evidence type="ECO:0000256" key="13">
    <source>
        <dbReference type="ARBA" id="ARBA00022838"/>
    </source>
</evidence>
<evidence type="ECO:0000256" key="4">
    <source>
        <dbReference type="ARBA" id="ARBA00022454"/>
    </source>
</evidence>
<comment type="similarity">
    <text evidence="19">Belongs to the protein kinase superfamily. CMGC Ser/Thr protein kinase family.</text>
</comment>
<feature type="compositionally biased region" description="Basic and acidic residues" evidence="25">
    <location>
        <begin position="433"/>
        <end position="452"/>
    </location>
</feature>
<evidence type="ECO:0000313" key="28">
    <source>
        <dbReference type="Proteomes" id="UP001461498"/>
    </source>
</evidence>
<keyword evidence="7" id="KW-0597">Phosphoprotein</keyword>
<evidence type="ECO:0000256" key="10">
    <source>
        <dbReference type="ARBA" id="ARBA00022728"/>
    </source>
</evidence>
<feature type="compositionally biased region" description="Acidic residues" evidence="25">
    <location>
        <begin position="1"/>
        <end position="20"/>
    </location>
</feature>
<dbReference type="EMBL" id="JAPXFL010000011">
    <property type="protein sequence ID" value="KAK9499967.1"/>
    <property type="molecule type" value="Genomic_DNA"/>
</dbReference>
<feature type="region of interest" description="Disordered" evidence="25">
    <location>
        <begin position="488"/>
        <end position="610"/>
    </location>
</feature>
<dbReference type="GO" id="GO:0004674">
    <property type="term" value="F:protein serine/threonine kinase activity"/>
    <property type="evidence" value="ECO:0007669"/>
    <property type="project" value="UniProtKB-KW"/>
</dbReference>
<dbReference type="Pfam" id="PF00069">
    <property type="entry name" value="Pkinase"/>
    <property type="match status" value="1"/>
</dbReference>
<name>A0AAW1CNJ5_9HEMI</name>
<evidence type="ECO:0000256" key="5">
    <source>
        <dbReference type="ARBA" id="ARBA00022499"/>
    </source>
</evidence>
<keyword evidence="12" id="KW-0418">Kinase</keyword>
<comment type="catalytic activity">
    <reaction evidence="23">
        <text>L-threonyl-[protein] + ATP = O-phospho-L-threonyl-[protein] + ADP + H(+)</text>
        <dbReference type="Rhea" id="RHEA:46608"/>
        <dbReference type="Rhea" id="RHEA-COMP:11060"/>
        <dbReference type="Rhea" id="RHEA-COMP:11605"/>
        <dbReference type="ChEBI" id="CHEBI:15378"/>
        <dbReference type="ChEBI" id="CHEBI:30013"/>
        <dbReference type="ChEBI" id="CHEBI:30616"/>
        <dbReference type="ChEBI" id="CHEBI:61977"/>
        <dbReference type="ChEBI" id="CHEBI:456216"/>
        <dbReference type="EC" id="2.7.11.1"/>
    </reaction>
    <physiologicalReaction direction="left-to-right" evidence="23">
        <dbReference type="Rhea" id="RHEA:46609"/>
    </physiologicalReaction>
</comment>
<dbReference type="GO" id="GO:0005681">
    <property type="term" value="C:spliceosomal complex"/>
    <property type="evidence" value="ECO:0007669"/>
    <property type="project" value="UniProtKB-KW"/>
</dbReference>
<sequence>MGSADSDEGNVELSVEETNVDDFSKTSKKHKKKKHKHHAKHKKHTGEKHEKKHKHGKHKKKSRSGENSEDDSDKVKKIKPKRGEERKRRSSKSDKENGKSNGTTRSDTEITDTVEELPIVVNGSKTHSVESISSVSPDQPVKDVDSDCVDMPAIEEDMNLDELMRQKALLQARLGAYMTDTDSSAVETSEVINLVDEDSDKDVKSKHLKRKRPYSRSRSREKKSTKDIRRDVREKSRDKDKKSQRSSGSKRDDEIRRRREDDDRRRRDEERRREDDRRREEERRREEDRRREDSRRREEERRREESRRRSEQRLNTSRDRSTRRDDRRWSGESPSRSGRRAIDNNKRDRSRGRDVRNSRDRGSPSRRAAGDRRARSNSRNNRTNDRNSRDRSRRDRSRSPYGRRKDDRRIDSKRSRSRDRNHHTSRSHNKNRNVKDKYKDSLSEGLKEDDKSSSSGDELADLNIIEDEEDEEQIIEKRRKQREELLKRLGAVSEDSNLTANTPITTTTTKQISEQSQRSDLKQSSEKEQNNTDGGELNIQSSTSPSKSISATNNTGENTSGRKRKSRFEPEESSSNNNNSNNNLDVDGDLTPSQQLNNSSSNNNNSSGKKQNRWDMFAEADTPADNYNSPGVVEKGGIGAENPSLTDNWDDAEGYYRVRIGEILDSRYVVYGYTGQGVFSNVVRARDSARGNRDVAVKIIRNNEVMHKTGLKELDVLKRLNDADPDDKFHCLRLFRHFFHKQHLCLVFEPLSMNLREVLKKYGKDVGLHVKAVRSYSQQLFFALKLLKKANILHADIKPDNILVNESKLVLKLCDFGSASHVADNEITPYLVSRFYRAPEIILGIPYDFGIDMWSAGCTIYELYTGKIMFPGKSNNQMLKLFMDLKGKMPNKLIRKGAFKDQHFDSNCNFLSHEVDKVTEREKVVVMSTISTSRDLHAELVGNQHLPDDQARKVNQLKDLLDRVLVLDSAKRIPLNQALTHPFIHDKI</sequence>
<dbReference type="Gene3D" id="3.30.200.20">
    <property type="entry name" value="Phosphorylase Kinase, domain 1"/>
    <property type="match status" value="1"/>
</dbReference>
<evidence type="ECO:0000256" key="6">
    <source>
        <dbReference type="ARBA" id="ARBA00022527"/>
    </source>
</evidence>
<feature type="compositionally biased region" description="Low complexity" evidence="25">
    <location>
        <begin position="573"/>
        <end position="583"/>
    </location>
</feature>
<keyword evidence="28" id="KW-1185">Reference proteome</keyword>
<dbReference type="GO" id="GO:0045292">
    <property type="term" value="P:mRNA cis splicing, via spliceosome"/>
    <property type="evidence" value="ECO:0007669"/>
    <property type="project" value="InterPro"/>
</dbReference>
<keyword evidence="8" id="KW-0507">mRNA processing</keyword>
<evidence type="ECO:0000256" key="15">
    <source>
        <dbReference type="ARBA" id="ARBA00022843"/>
    </source>
</evidence>
<feature type="compositionally biased region" description="Basic and acidic residues" evidence="25">
    <location>
        <begin position="403"/>
        <end position="414"/>
    </location>
</feature>
<comment type="caution">
    <text evidence="27">The sequence shown here is derived from an EMBL/GenBank/DDBJ whole genome shotgun (WGS) entry which is preliminary data.</text>
</comment>
<organism evidence="27 28">
    <name type="scientific">Rhynocoris fuscipes</name>
    <dbReference type="NCBI Taxonomy" id="488301"/>
    <lineage>
        <taxon>Eukaryota</taxon>
        <taxon>Metazoa</taxon>
        <taxon>Ecdysozoa</taxon>
        <taxon>Arthropoda</taxon>
        <taxon>Hexapoda</taxon>
        <taxon>Insecta</taxon>
        <taxon>Pterygota</taxon>
        <taxon>Neoptera</taxon>
        <taxon>Paraneoptera</taxon>
        <taxon>Hemiptera</taxon>
        <taxon>Heteroptera</taxon>
        <taxon>Panheteroptera</taxon>
        <taxon>Cimicomorpha</taxon>
        <taxon>Reduviidae</taxon>
        <taxon>Harpactorinae</taxon>
        <taxon>Harpactorini</taxon>
        <taxon>Rhynocoris</taxon>
    </lineage>
</organism>
<gene>
    <name evidence="27" type="ORF">O3M35_002894</name>
</gene>
<dbReference type="InterPro" id="IPR000719">
    <property type="entry name" value="Prot_kinase_dom"/>
</dbReference>
<feature type="region of interest" description="Disordered" evidence="25">
    <location>
        <begin position="1"/>
        <end position="146"/>
    </location>
</feature>
<keyword evidence="6" id="KW-0723">Serine/threonine-protein kinase</keyword>
<evidence type="ECO:0000256" key="8">
    <source>
        <dbReference type="ARBA" id="ARBA00022664"/>
    </source>
</evidence>
<evidence type="ECO:0000256" key="16">
    <source>
        <dbReference type="ARBA" id="ARBA00022990"/>
    </source>
</evidence>
<evidence type="ECO:0000256" key="23">
    <source>
        <dbReference type="ARBA" id="ARBA00048659"/>
    </source>
</evidence>
<evidence type="ECO:0000256" key="11">
    <source>
        <dbReference type="ARBA" id="ARBA00022741"/>
    </source>
</evidence>
<evidence type="ECO:0000256" key="14">
    <source>
        <dbReference type="ARBA" id="ARBA00022840"/>
    </source>
</evidence>
<feature type="compositionally biased region" description="Basic residues" evidence="25">
    <location>
        <begin position="415"/>
        <end position="432"/>
    </location>
</feature>
<evidence type="ECO:0000256" key="12">
    <source>
        <dbReference type="ARBA" id="ARBA00022777"/>
    </source>
</evidence>